<comment type="similarity">
    <text evidence="2 7">Belongs to the thiamine pyrophosphokinase family.</text>
</comment>
<dbReference type="InterPro" id="IPR036759">
    <property type="entry name" value="TPK_catalytic_sf"/>
</dbReference>
<dbReference type="InterPro" id="IPR007371">
    <property type="entry name" value="TPK_catalytic"/>
</dbReference>
<dbReference type="GO" id="GO:0004788">
    <property type="term" value="F:thiamine diphosphokinase activity"/>
    <property type="evidence" value="ECO:0007669"/>
    <property type="project" value="UniProtKB-UniRule"/>
</dbReference>
<dbReference type="Pfam" id="PF04263">
    <property type="entry name" value="TPK_catalytic"/>
    <property type="match status" value="1"/>
</dbReference>
<dbReference type="InterPro" id="IPR036371">
    <property type="entry name" value="TPK_B1-bd_sf"/>
</dbReference>
<comment type="catalytic activity">
    <reaction evidence="7">
        <text>thiamine + ATP = thiamine diphosphate + AMP + H(+)</text>
        <dbReference type="Rhea" id="RHEA:11576"/>
        <dbReference type="ChEBI" id="CHEBI:15378"/>
        <dbReference type="ChEBI" id="CHEBI:18385"/>
        <dbReference type="ChEBI" id="CHEBI:30616"/>
        <dbReference type="ChEBI" id="CHEBI:58937"/>
        <dbReference type="ChEBI" id="CHEBI:456215"/>
    </reaction>
</comment>
<keyword evidence="6 7" id="KW-0067">ATP-binding</keyword>
<feature type="compositionally biased region" description="Low complexity" evidence="8">
    <location>
        <begin position="23"/>
        <end position="33"/>
    </location>
</feature>
<protein>
    <recommendedName>
        <fullName evidence="7">Thiamine pyrophosphokinase</fullName>
        <ecNumber evidence="7">2.7.6.2</ecNumber>
    </recommendedName>
</protein>
<evidence type="ECO:0000259" key="9">
    <source>
        <dbReference type="SMART" id="SM00983"/>
    </source>
</evidence>
<evidence type="ECO:0000256" key="6">
    <source>
        <dbReference type="ARBA" id="ARBA00022840"/>
    </source>
</evidence>
<dbReference type="SMART" id="SM00983">
    <property type="entry name" value="TPK_B1_binding"/>
    <property type="match status" value="1"/>
</dbReference>
<evidence type="ECO:0000256" key="1">
    <source>
        <dbReference type="ARBA" id="ARBA00005078"/>
    </source>
</evidence>
<dbReference type="SUPFAM" id="SSF63999">
    <property type="entry name" value="Thiamin pyrophosphokinase, catalytic domain"/>
    <property type="match status" value="1"/>
</dbReference>
<feature type="domain" description="Thiamin pyrophosphokinase thiamin-binding" evidence="9">
    <location>
        <begin position="208"/>
        <end position="264"/>
    </location>
</feature>
<dbReference type="EMBL" id="ML978076">
    <property type="protein sequence ID" value="KAF2010351.1"/>
    <property type="molecule type" value="Genomic_DNA"/>
</dbReference>
<reference evidence="10" key="1">
    <citation type="journal article" date="2020" name="Stud. Mycol.">
        <title>101 Dothideomycetes genomes: a test case for predicting lifestyles and emergence of pathogens.</title>
        <authorList>
            <person name="Haridas S."/>
            <person name="Albert R."/>
            <person name="Binder M."/>
            <person name="Bloem J."/>
            <person name="Labutti K."/>
            <person name="Salamov A."/>
            <person name="Andreopoulos B."/>
            <person name="Baker S."/>
            <person name="Barry K."/>
            <person name="Bills G."/>
            <person name="Bluhm B."/>
            <person name="Cannon C."/>
            <person name="Castanera R."/>
            <person name="Culley D."/>
            <person name="Daum C."/>
            <person name="Ezra D."/>
            <person name="Gonzalez J."/>
            <person name="Henrissat B."/>
            <person name="Kuo A."/>
            <person name="Liang C."/>
            <person name="Lipzen A."/>
            <person name="Lutzoni F."/>
            <person name="Magnuson J."/>
            <person name="Mondo S."/>
            <person name="Nolan M."/>
            <person name="Ohm R."/>
            <person name="Pangilinan J."/>
            <person name="Park H.-J."/>
            <person name="Ramirez L."/>
            <person name="Alfaro M."/>
            <person name="Sun H."/>
            <person name="Tritt A."/>
            <person name="Yoshinaga Y."/>
            <person name="Zwiers L.-H."/>
            <person name="Turgeon B."/>
            <person name="Goodwin S."/>
            <person name="Spatafora J."/>
            <person name="Crous P."/>
            <person name="Grigoriev I."/>
        </authorList>
    </citation>
    <scope>NUCLEOTIDE SEQUENCE</scope>
    <source>
        <strain evidence="10">CBS 175.79</strain>
    </source>
</reference>
<dbReference type="Pfam" id="PF04265">
    <property type="entry name" value="TPK_B1_binding"/>
    <property type="match status" value="1"/>
</dbReference>
<dbReference type="GO" id="GO:0005524">
    <property type="term" value="F:ATP binding"/>
    <property type="evidence" value="ECO:0007669"/>
    <property type="project" value="UniProtKB-UniRule"/>
</dbReference>
<dbReference type="AlphaFoldDB" id="A0A6A5XBN9"/>
<dbReference type="CDD" id="cd07995">
    <property type="entry name" value="TPK"/>
    <property type="match status" value="1"/>
</dbReference>
<evidence type="ECO:0000256" key="3">
    <source>
        <dbReference type="ARBA" id="ARBA00022679"/>
    </source>
</evidence>
<dbReference type="PANTHER" id="PTHR13622:SF8">
    <property type="entry name" value="THIAMIN PYROPHOSPHOKINASE 1"/>
    <property type="match status" value="1"/>
</dbReference>
<organism evidence="10 11">
    <name type="scientific">Aaosphaeria arxii CBS 175.79</name>
    <dbReference type="NCBI Taxonomy" id="1450172"/>
    <lineage>
        <taxon>Eukaryota</taxon>
        <taxon>Fungi</taxon>
        <taxon>Dikarya</taxon>
        <taxon>Ascomycota</taxon>
        <taxon>Pezizomycotina</taxon>
        <taxon>Dothideomycetes</taxon>
        <taxon>Pleosporomycetidae</taxon>
        <taxon>Pleosporales</taxon>
        <taxon>Pleosporales incertae sedis</taxon>
        <taxon>Aaosphaeria</taxon>
    </lineage>
</organism>
<dbReference type="SUPFAM" id="SSF63862">
    <property type="entry name" value="Thiamin pyrophosphokinase, substrate-binding domain"/>
    <property type="match status" value="1"/>
</dbReference>
<sequence>MGGTETQEYNPGLFLLDDDGDDTSTSPSAPAPTGSNQPDLLILNQPIASVDLLSRLWARSRYRICADGGANRLYDLFSGGGPLLEARRAEFIPTCVHGDFDSLREDVKSYYIAQGAEVERDPGQLTTDFGKVMLKIKSLHRAPSSSPREVLVLSSLGGRVDQGIGLLHEMLREETQDPHVRFTLVTETNITVIVRAGRSVVRGMKRHGLFKKHSGILPIYGPAVVTTSGFEWDVKDWPTRMGDQVSTNNHTVDDDIYVQTTAPVLFTVEREPLA</sequence>
<dbReference type="GeneID" id="54291800"/>
<dbReference type="PANTHER" id="PTHR13622">
    <property type="entry name" value="THIAMIN PYROPHOSPHOKINASE"/>
    <property type="match status" value="1"/>
</dbReference>
<keyword evidence="3 7" id="KW-0808">Transferase</keyword>
<dbReference type="NCBIfam" id="TIGR01378">
    <property type="entry name" value="thi_PPkinase"/>
    <property type="match status" value="1"/>
</dbReference>
<proteinExistence type="inferred from homology"/>
<dbReference type="GO" id="GO:0006772">
    <property type="term" value="P:thiamine metabolic process"/>
    <property type="evidence" value="ECO:0007669"/>
    <property type="project" value="InterPro"/>
</dbReference>
<keyword evidence="4 7" id="KW-0547">Nucleotide-binding</keyword>
<comment type="pathway">
    <text evidence="1 7">Cofactor biosynthesis; thiamine diphosphate biosynthesis; thiamine diphosphate from thiamine: step 1/1.</text>
</comment>
<evidence type="ECO:0000313" key="10">
    <source>
        <dbReference type="EMBL" id="KAF2010351.1"/>
    </source>
</evidence>
<dbReference type="RefSeq" id="XP_033378690.1">
    <property type="nucleotide sequence ID" value="XM_033534403.1"/>
</dbReference>
<dbReference type="UniPathway" id="UPA00060">
    <property type="reaction ID" value="UER00597"/>
</dbReference>
<feature type="region of interest" description="Disordered" evidence="8">
    <location>
        <begin position="1"/>
        <end position="39"/>
    </location>
</feature>
<dbReference type="PIRSF" id="PIRSF031057">
    <property type="entry name" value="Thiamin_pyrophosphokinase"/>
    <property type="match status" value="1"/>
</dbReference>
<dbReference type="GO" id="GO:0016301">
    <property type="term" value="F:kinase activity"/>
    <property type="evidence" value="ECO:0007669"/>
    <property type="project" value="UniProtKB-UniRule"/>
</dbReference>
<dbReference type="EC" id="2.7.6.2" evidence="7"/>
<evidence type="ECO:0000256" key="5">
    <source>
        <dbReference type="ARBA" id="ARBA00022777"/>
    </source>
</evidence>
<dbReference type="InterPro" id="IPR006282">
    <property type="entry name" value="Thi_PPkinase"/>
</dbReference>
<evidence type="ECO:0000256" key="7">
    <source>
        <dbReference type="PIRNR" id="PIRNR031057"/>
    </source>
</evidence>
<gene>
    <name evidence="10" type="ORF">BU24DRAFT_56769</name>
</gene>
<keyword evidence="5 7" id="KW-0418">Kinase</keyword>
<dbReference type="Proteomes" id="UP000799778">
    <property type="component" value="Unassembled WGS sequence"/>
</dbReference>
<evidence type="ECO:0000256" key="8">
    <source>
        <dbReference type="SAM" id="MobiDB-lite"/>
    </source>
</evidence>
<dbReference type="Gene3D" id="3.40.50.10240">
    <property type="entry name" value="Thiamin pyrophosphokinase, catalytic domain"/>
    <property type="match status" value="1"/>
</dbReference>
<accession>A0A6A5XBN9</accession>
<dbReference type="GO" id="GO:0030975">
    <property type="term" value="F:thiamine binding"/>
    <property type="evidence" value="ECO:0007669"/>
    <property type="project" value="UniProtKB-UniRule"/>
</dbReference>
<keyword evidence="11" id="KW-1185">Reference proteome</keyword>
<dbReference type="GO" id="GO:0009229">
    <property type="term" value="P:thiamine diphosphate biosynthetic process"/>
    <property type="evidence" value="ECO:0007669"/>
    <property type="project" value="UniProtKB-UniRule"/>
</dbReference>
<name>A0A6A5XBN9_9PLEO</name>
<evidence type="ECO:0000256" key="4">
    <source>
        <dbReference type="ARBA" id="ARBA00022741"/>
    </source>
</evidence>
<dbReference type="OrthoDB" id="25149at2759"/>
<evidence type="ECO:0000313" key="11">
    <source>
        <dbReference type="Proteomes" id="UP000799778"/>
    </source>
</evidence>
<dbReference type="InterPro" id="IPR007373">
    <property type="entry name" value="Thiamin_PyroPKinase_B1-bd"/>
</dbReference>
<evidence type="ECO:0000256" key="2">
    <source>
        <dbReference type="ARBA" id="ARBA00006785"/>
    </source>
</evidence>
<dbReference type="InterPro" id="IPR016966">
    <property type="entry name" value="Thiamin_pyrophosphokinase_euk"/>
</dbReference>